<proteinExistence type="predicted"/>
<reference evidence="2 3" key="1">
    <citation type="submission" date="2024-03" db="EMBL/GenBank/DDBJ databases">
        <authorList>
            <person name="Brejova B."/>
        </authorList>
    </citation>
    <scope>NUCLEOTIDE SEQUENCE [LARGE SCALE GENOMIC DNA]</scope>
    <source>
        <strain evidence="2 3">CBS 14171</strain>
    </source>
</reference>
<dbReference type="Proteomes" id="UP001497383">
    <property type="component" value="Chromosome 7"/>
</dbReference>
<dbReference type="Pfam" id="PF10309">
    <property type="entry name" value="NCBP3"/>
    <property type="match status" value="1"/>
</dbReference>
<sequence length="341" mass="39116">MEEPAPYGGFIVKSIEDEKANAAELEQLSVEVQYQGTTQQIRPEALHLNGVDNLSTEEIKAYVDYYLNYTSEFDNDKQKITYSQIPFEDQLTFRVEWIDDSNVNVVFKTSHENRNALAQLRSEPMTNDANDVNKTIQEVLAKPYDPIVAFRKSQSLVNRLALANGEADKKAGGGGNADGNGNGNGEGESKMDEDESAIELRIRQSFQSDRKVKNASQYSRYYLIHGEPERQPRRRYAPRRRDTEEKQEQEDLFADKLKKSQPVHDRRGDDDLFRERLASKGRGRGDGDDDLFKSKVQNRRGRRNDGGDEEEEDLFAEKLKKRTRSRSPTRPMDGTGHFWVR</sequence>
<dbReference type="PANTHER" id="PTHR16291:SF0">
    <property type="entry name" value="NUCLEAR CAP-BINDING PROTEIN SUBUNIT 3"/>
    <property type="match status" value="1"/>
</dbReference>
<feature type="region of interest" description="Disordered" evidence="1">
    <location>
        <begin position="223"/>
        <end position="341"/>
    </location>
</feature>
<evidence type="ECO:0000313" key="3">
    <source>
        <dbReference type="Proteomes" id="UP001497383"/>
    </source>
</evidence>
<evidence type="ECO:0000256" key="1">
    <source>
        <dbReference type="SAM" id="MobiDB-lite"/>
    </source>
</evidence>
<name>A0ABP0ZTB7_9ASCO</name>
<keyword evidence="3" id="KW-1185">Reference proteome</keyword>
<protein>
    <submittedName>
        <fullName evidence="2">Uncharacterized protein</fullName>
    </submittedName>
</protein>
<dbReference type="InterPro" id="IPR019416">
    <property type="entry name" value="NCBP3"/>
</dbReference>
<feature type="region of interest" description="Disordered" evidence="1">
    <location>
        <begin position="166"/>
        <end position="195"/>
    </location>
</feature>
<accession>A0ABP0ZTB7</accession>
<feature type="compositionally biased region" description="Basic and acidic residues" evidence="1">
    <location>
        <begin position="253"/>
        <end position="293"/>
    </location>
</feature>
<evidence type="ECO:0000313" key="2">
    <source>
        <dbReference type="EMBL" id="CAK9441734.1"/>
    </source>
</evidence>
<dbReference type="RefSeq" id="XP_066832540.1">
    <property type="nucleotide sequence ID" value="XM_066975953.1"/>
</dbReference>
<organism evidence="2 3">
    <name type="scientific">Lodderomyces beijingensis</name>
    <dbReference type="NCBI Taxonomy" id="1775926"/>
    <lineage>
        <taxon>Eukaryota</taxon>
        <taxon>Fungi</taxon>
        <taxon>Dikarya</taxon>
        <taxon>Ascomycota</taxon>
        <taxon>Saccharomycotina</taxon>
        <taxon>Pichiomycetes</taxon>
        <taxon>Debaryomycetaceae</taxon>
        <taxon>Candida/Lodderomyces clade</taxon>
        <taxon>Lodderomyces</taxon>
    </lineage>
</organism>
<dbReference type="PANTHER" id="PTHR16291">
    <property type="entry name" value="NUCLEAR CAP-BINDING PROTEIN SUBUNIT 3"/>
    <property type="match status" value="1"/>
</dbReference>
<gene>
    <name evidence="2" type="ORF">LODBEIA_P56020</name>
</gene>
<dbReference type="GeneID" id="92210798"/>
<dbReference type="EMBL" id="OZ022411">
    <property type="protein sequence ID" value="CAK9441734.1"/>
    <property type="molecule type" value="Genomic_DNA"/>
</dbReference>
<feature type="compositionally biased region" description="Gly residues" evidence="1">
    <location>
        <begin position="172"/>
        <end position="186"/>
    </location>
</feature>